<dbReference type="AlphaFoldDB" id="A0A1L7D287"/>
<keyword evidence="4" id="KW-0067">ATP-binding</keyword>
<sequence>MEPARNSLDLTDRAKEVCAYLLAVAQELGKKRWDEPWHPEDNRQPWSLASFFGSEFENAAASDGYSNILAAFLGLGELPDCPQPDAETIEAIKAALKRWGDESGRPLNHMQQWAARRALFRPFSIIKGPPGTGKTEVISAIVASALELGQSVAVVSANNEAIRNVVAKFEQAFSEGEVDSSKQGMAYQTALRMARLGSGSVRKKWKPIKEGRANFTFNGEKANNVPFADFVNPIDGYPFVACTVHSLNNCFKEGQKAKYDLLIMDESSQALPLLGAVALSSAHRAVIVGDEKQLAPIINSNFLKWSKKSLAPSGPLWDLVQDYDFLKEEEFRHLDITRRDYSFLESCYEVFDRERSERGKSDPDGELTKITTPLTEHYRCHPEIIGFCNKEIYHGQLVPQREPAPEEPKFPIGFRWYVGKFTERSYLETPKLGEDGQFQGSGHVSNVNPKQVTVFAKEEIPIIKRRLQTDSNTSVCILSPFKAQLDQIKILLEDELKDVEVKEDQLPGMGSSAKGAVVAPVKTLTIHKSQGKDFDLVYLLPVDDGVWEWPWSQGERLINVAVSRAKKELRVVASTQLMGEALQIQIAGFKTPTDKDLSREDLVFDGQLFIRRLADYVDSGGNIGEPEFGFVESKVKSIFDCTPFYQSQDSCSLLTSNFDFSAPESITVEMLARVAEAYGLRLICHVKFEDIVLNSGDEPKTLGQRAKAFSKKILADRRAKMDFMHFDALLVDARNNIILAVETDGKPHRYSSPRDGTPKLYPAKEVLLDTAKDEFITKELGGRIAHLGKDSLVSRLNHSIISQREDARAWLGLPKEDSSKGMPGHVATPEDLEEVSGPVLLRIPTDGSTFAETLELRKACGLEADAAPPTLEDYVGYCKENLDEDNCWKFVGGRLARKVLTDHREIPYNRDSFQALSGELKPLDENNPVEHLPTDKGENQGIYVTYAEVEKPEIFFTGRGVRFWLNELERKGILK</sequence>
<proteinExistence type="predicted"/>
<name>A0A1L7D287_9CORY</name>
<dbReference type="Pfam" id="PF13245">
    <property type="entry name" value="AAA_19"/>
    <property type="match status" value="1"/>
</dbReference>
<evidence type="ECO:0000313" key="7">
    <source>
        <dbReference type="Proteomes" id="UP000185491"/>
    </source>
</evidence>
<evidence type="ECO:0000256" key="1">
    <source>
        <dbReference type="ARBA" id="ARBA00022741"/>
    </source>
</evidence>
<dbReference type="GO" id="GO:0016787">
    <property type="term" value="F:hydrolase activity"/>
    <property type="evidence" value="ECO:0007669"/>
    <property type="project" value="UniProtKB-KW"/>
</dbReference>
<keyword evidence="3" id="KW-0347">Helicase</keyword>
<dbReference type="GO" id="GO:0043139">
    <property type="term" value="F:5'-3' DNA helicase activity"/>
    <property type="evidence" value="ECO:0007669"/>
    <property type="project" value="TreeGrafter"/>
</dbReference>
<dbReference type="PANTHER" id="PTHR43788">
    <property type="entry name" value="DNA2/NAM7 HELICASE FAMILY MEMBER"/>
    <property type="match status" value="1"/>
</dbReference>
<evidence type="ECO:0000259" key="5">
    <source>
        <dbReference type="Pfam" id="PF13087"/>
    </source>
</evidence>
<evidence type="ECO:0000256" key="4">
    <source>
        <dbReference type="ARBA" id="ARBA00022840"/>
    </source>
</evidence>
<feature type="domain" description="DNA2/NAM7 helicase-like C-terminal" evidence="5">
    <location>
        <begin position="370"/>
        <end position="575"/>
    </location>
</feature>
<evidence type="ECO:0000256" key="3">
    <source>
        <dbReference type="ARBA" id="ARBA00022806"/>
    </source>
</evidence>
<evidence type="ECO:0000313" key="6">
    <source>
        <dbReference type="EMBL" id="APT92177.1"/>
    </source>
</evidence>
<dbReference type="GO" id="GO:0005524">
    <property type="term" value="F:ATP binding"/>
    <property type="evidence" value="ECO:0007669"/>
    <property type="project" value="UniProtKB-KW"/>
</dbReference>
<accession>A0A1L7D287</accession>
<organism evidence="6 7">
    <name type="scientific">Corynebacterium phocae</name>
    <dbReference type="NCBI Taxonomy" id="161895"/>
    <lineage>
        <taxon>Bacteria</taxon>
        <taxon>Bacillati</taxon>
        <taxon>Actinomycetota</taxon>
        <taxon>Actinomycetes</taxon>
        <taxon>Mycobacteriales</taxon>
        <taxon>Corynebacteriaceae</taxon>
        <taxon>Corynebacterium</taxon>
    </lineage>
</organism>
<dbReference type="Gene3D" id="3.40.50.300">
    <property type="entry name" value="P-loop containing nucleotide triphosphate hydrolases"/>
    <property type="match status" value="2"/>
</dbReference>
<dbReference type="InterPro" id="IPR050534">
    <property type="entry name" value="Coronavir_polyprotein_1ab"/>
</dbReference>
<dbReference type="Pfam" id="PF13087">
    <property type="entry name" value="AAA_12"/>
    <property type="match status" value="1"/>
</dbReference>
<dbReference type="OrthoDB" id="9757917at2"/>
<dbReference type="InterPro" id="IPR027417">
    <property type="entry name" value="P-loop_NTPase"/>
</dbReference>
<dbReference type="KEGG" id="cpho:CPHO_03940"/>
<dbReference type="SUPFAM" id="SSF52540">
    <property type="entry name" value="P-loop containing nucleoside triphosphate hydrolases"/>
    <property type="match status" value="1"/>
</dbReference>
<keyword evidence="2" id="KW-0378">Hydrolase</keyword>
<dbReference type="STRING" id="161895.CPHO_03940"/>
<dbReference type="Proteomes" id="UP000185491">
    <property type="component" value="Chromosome"/>
</dbReference>
<keyword evidence="7" id="KW-1185">Reference proteome</keyword>
<dbReference type="PANTHER" id="PTHR43788:SF8">
    <property type="entry name" value="DNA-BINDING PROTEIN SMUBP-2"/>
    <property type="match status" value="1"/>
</dbReference>
<reference evidence="6 7" key="1">
    <citation type="submission" date="2014-08" db="EMBL/GenBank/DDBJ databases">
        <title>Complete genome sequence of Corynebacterium phocae M408/89/1(T)(=DSM 44612(T)), isolated from the common seal (Phoca vitulina).</title>
        <authorList>
            <person name="Ruckert C."/>
            <person name="Albersmeier A."/>
            <person name="Winkler A."/>
            <person name="Kalinowski J."/>
        </authorList>
    </citation>
    <scope>NUCLEOTIDE SEQUENCE [LARGE SCALE GENOMIC DNA]</scope>
    <source>
        <strain evidence="6 7">M408/89/1</strain>
    </source>
</reference>
<dbReference type="EMBL" id="CP009249">
    <property type="protein sequence ID" value="APT92177.1"/>
    <property type="molecule type" value="Genomic_DNA"/>
</dbReference>
<keyword evidence="1" id="KW-0547">Nucleotide-binding</keyword>
<protein>
    <recommendedName>
        <fullName evidence="5">DNA2/NAM7 helicase-like C-terminal domain-containing protein</fullName>
    </recommendedName>
</protein>
<dbReference type="InterPro" id="IPR041679">
    <property type="entry name" value="DNA2/NAM7-like_C"/>
</dbReference>
<evidence type="ECO:0000256" key="2">
    <source>
        <dbReference type="ARBA" id="ARBA00022801"/>
    </source>
</evidence>
<gene>
    <name evidence="6" type="ORF">CPHO_03940</name>
</gene>
<dbReference type="RefSeq" id="WP_075733392.1">
    <property type="nucleotide sequence ID" value="NZ_VXKJ01000033.1"/>
</dbReference>